<accession>A0A0C9VMK9</accession>
<dbReference type="PROSITE" id="PS50862">
    <property type="entry name" value="AA_TRNA_LIGASE_II"/>
    <property type="match status" value="1"/>
</dbReference>
<keyword evidence="5" id="KW-0067">ATP-binding</keyword>
<dbReference type="InterPro" id="IPR002312">
    <property type="entry name" value="Asp/Asn-tRNA-synth_IIb"/>
</dbReference>
<reference evidence="9 10" key="1">
    <citation type="submission" date="2014-06" db="EMBL/GenBank/DDBJ databases">
        <title>Evolutionary Origins and Diversification of the Mycorrhizal Mutualists.</title>
        <authorList>
            <consortium name="DOE Joint Genome Institute"/>
            <consortium name="Mycorrhizal Genomics Consortium"/>
            <person name="Kohler A."/>
            <person name="Kuo A."/>
            <person name="Nagy L.G."/>
            <person name="Floudas D."/>
            <person name="Copeland A."/>
            <person name="Barry K.W."/>
            <person name="Cichocki N."/>
            <person name="Veneault-Fourrey C."/>
            <person name="LaButti K."/>
            <person name="Lindquist E.A."/>
            <person name="Lipzen A."/>
            <person name="Lundell T."/>
            <person name="Morin E."/>
            <person name="Murat C."/>
            <person name="Riley R."/>
            <person name="Ohm R."/>
            <person name="Sun H."/>
            <person name="Tunlid A."/>
            <person name="Henrissat B."/>
            <person name="Grigoriev I.V."/>
            <person name="Hibbett D.S."/>
            <person name="Martin F."/>
        </authorList>
    </citation>
    <scope>NUCLEOTIDE SEQUENCE [LARGE SCALE GENOMIC DNA]</scope>
    <source>
        <strain evidence="9 10">SS14</strain>
    </source>
</reference>
<dbReference type="InterPro" id="IPR004365">
    <property type="entry name" value="NA-bd_OB_tRNA"/>
</dbReference>
<dbReference type="InterPro" id="IPR012340">
    <property type="entry name" value="NA-bd_OB-fold"/>
</dbReference>
<dbReference type="EMBL" id="KN837156">
    <property type="protein sequence ID" value="KIJ38891.1"/>
    <property type="molecule type" value="Genomic_DNA"/>
</dbReference>
<evidence type="ECO:0000313" key="10">
    <source>
        <dbReference type="Proteomes" id="UP000054279"/>
    </source>
</evidence>
<keyword evidence="4" id="KW-0547">Nucleotide-binding</keyword>
<dbReference type="OrthoDB" id="1931232at2759"/>
<dbReference type="Proteomes" id="UP000054279">
    <property type="component" value="Unassembled WGS sequence"/>
</dbReference>
<dbReference type="SUPFAM" id="SSF50249">
    <property type="entry name" value="Nucleic acid-binding proteins"/>
    <property type="match status" value="1"/>
</dbReference>
<keyword evidence="7" id="KW-0030">Aminoacyl-tRNA synthetase</keyword>
<name>A0A0C9VMK9_SPHS4</name>
<sequence>MLSRLRCIHRARRSFTSLSTLPSTIKDVLSKPPPDENGYTSPSTVYGWVKSVRRQKKVSFAVINDGTTLKGLQAVFLHPNGEQNTSLRNLVTGASVRLTGRLIESPGKGQERELQVEDVQILGECDPETYPIQKKDHSVEFFREHVHLRPRTTSVGVMLRVRDKLSRGFNEWYQTAGFIYSHPPILTGNDCEGGGETFRVSLDTDITTAEHPQRPIRPTTPLMATPEPTSAYLTVSTQLHLEALAASLARVYTIAPAFRAERSQTNRHLNEFWMLEAELSFLPTGLDGVCDVVEVSLKSVLGNLAKDEDVKYLRESSSSAPSDEHINAWLDPAIRWRRVTYSDALELLEAHHLSGAEPKFKHPPPKWGEGFRSEHERWIAGALGRSETGAQVEGPVFVTHYPRQMKPFYMWVDDADPIGLESAAADSRETVACFDLLVPKLGELTGGSVRESRLEMLKESLALHGLSEAQYSWYLDLRRYGTTPHGGFGIGFERLVSWFCGVESVRECIPFPRWAGKVVL</sequence>
<dbReference type="EC" id="6.1.1.22" evidence="2"/>
<protein>
    <recommendedName>
        <fullName evidence="2">asparagine--tRNA ligase</fullName>
        <ecNumber evidence="2">6.1.1.22</ecNumber>
    </recommendedName>
</protein>
<comment type="similarity">
    <text evidence="1">Belongs to the class-II aminoacyl-tRNA synthetase family.</text>
</comment>
<organism evidence="9 10">
    <name type="scientific">Sphaerobolus stellatus (strain SS14)</name>
    <dbReference type="NCBI Taxonomy" id="990650"/>
    <lineage>
        <taxon>Eukaryota</taxon>
        <taxon>Fungi</taxon>
        <taxon>Dikarya</taxon>
        <taxon>Basidiomycota</taxon>
        <taxon>Agaricomycotina</taxon>
        <taxon>Agaricomycetes</taxon>
        <taxon>Phallomycetidae</taxon>
        <taxon>Geastrales</taxon>
        <taxon>Sphaerobolaceae</taxon>
        <taxon>Sphaerobolus</taxon>
    </lineage>
</organism>
<evidence type="ECO:0000256" key="5">
    <source>
        <dbReference type="ARBA" id="ARBA00022840"/>
    </source>
</evidence>
<feature type="domain" description="Aminoacyl-transfer RNA synthetases class-II family profile" evidence="8">
    <location>
        <begin position="159"/>
        <end position="510"/>
    </location>
</feature>
<dbReference type="NCBIfam" id="TIGR00457">
    <property type="entry name" value="asnS"/>
    <property type="match status" value="1"/>
</dbReference>
<dbReference type="HOGENOM" id="CLU_004553_2_0_1"/>
<proteinExistence type="inferred from homology"/>
<evidence type="ECO:0000256" key="6">
    <source>
        <dbReference type="ARBA" id="ARBA00022917"/>
    </source>
</evidence>
<dbReference type="Gene3D" id="2.40.50.140">
    <property type="entry name" value="Nucleic acid-binding proteins"/>
    <property type="match status" value="1"/>
</dbReference>
<dbReference type="PANTHER" id="PTHR22594">
    <property type="entry name" value="ASPARTYL/LYSYL-TRNA SYNTHETASE"/>
    <property type="match status" value="1"/>
</dbReference>
<dbReference type="AlphaFoldDB" id="A0A0C9VMK9"/>
<dbReference type="GO" id="GO:0004816">
    <property type="term" value="F:asparagine-tRNA ligase activity"/>
    <property type="evidence" value="ECO:0007669"/>
    <property type="project" value="UniProtKB-EC"/>
</dbReference>
<dbReference type="Gene3D" id="3.30.930.10">
    <property type="entry name" value="Bira Bifunctional Protein, Domain 2"/>
    <property type="match status" value="1"/>
</dbReference>
<dbReference type="PRINTS" id="PR01042">
    <property type="entry name" value="TRNASYNTHASP"/>
</dbReference>
<dbReference type="GO" id="GO:0005524">
    <property type="term" value="F:ATP binding"/>
    <property type="evidence" value="ECO:0007669"/>
    <property type="project" value="UniProtKB-KW"/>
</dbReference>
<keyword evidence="10" id="KW-1185">Reference proteome</keyword>
<evidence type="ECO:0000256" key="2">
    <source>
        <dbReference type="ARBA" id="ARBA00012816"/>
    </source>
</evidence>
<evidence type="ECO:0000256" key="7">
    <source>
        <dbReference type="ARBA" id="ARBA00023146"/>
    </source>
</evidence>
<dbReference type="PANTHER" id="PTHR22594:SF34">
    <property type="entry name" value="ASPARAGINE--TRNA LIGASE, MITOCHONDRIAL-RELATED"/>
    <property type="match status" value="1"/>
</dbReference>
<dbReference type="GO" id="GO:0003676">
    <property type="term" value="F:nucleic acid binding"/>
    <property type="evidence" value="ECO:0007669"/>
    <property type="project" value="InterPro"/>
</dbReference>
<dbReference type="InterPro" id="IPR004364">
    <property type="entry name" value="Aa-tRNA-synt_II"/>
</dbReference>
<keyword evidence="6" id="KW-0648">Protein biosynthesis</keyword>
<evidence type="ECO:0000259" key="8">
    <source>
        <dbReference type="PROSITE" id="PS50862"/>
    </source>
</evidence>
<dbReference type="InterPro" id="IPR045864">
    <property type="entry name" value="aa-tRNA-synth_II/BPL/LPL"/>
</dbReference>
<dbReference type="InterPro" id="IPR004522">
    <property type="entry name" value="Asn-tRNA-ligase"/>
</dbReference>
<gene>
    <name evidence="9" type="ORF">M422DRAFT_258298</name>
</gene>
<evidence type="ECO:0000256" key="3">
    <source>
        <dbReference type="ARBA" id="ARBA00022598"/>
    </source>
</evidence>
<evidence type="ECO:0000256" key="4">
    <source>
        <dbReference type="ARBA" id="ARBA00022741"/>
    </source>
</evidence>
<dbReference type="Pfam" id="PF01336">
    <property type="entry name" value="tRNA_anti-codon"/>
    <property type="match status" value="1"/>
</dbReference>
<keyword evidence="3" id="KW-0436">Ligase</keyword>
<dbReference type="SUPFAM" id="SSF55681">
    <property type="entry name" value="Class II aaRS and biotin synthetases"/>
    <property type="match status" value="1"/>
</dbReference>
<dbReference type="InterPro" id="IPR006195">
    <property type="entry name" value="aa-tRNA-synth_II"/>
</dbReference>
<dbReference type="Pfam" id="PF00152">
    <property type="entry name" value="tRNA-synt_2"/>
    <property type="match status" value="1"/>
</dbReference>
<evidence type="ECO:0000256" key="1">
    <source>
        <dbReference type="ARBA" id="ARBA00008226"/>
    </source>
</evidence>
<dbReference type="CDD" id="cd04318">
    <property type="entry name" value="EcAsnRS_like_N"/>
    <property type="match status" value="1"/>
</dbReference>
<dbReference type="GO" id="GO:0005739">
    <property type="term" value="C:mitochondrion"/>
    <property type="evidence" value="ECO:0007669"/>
    <property type="project" value="TreeGrafter"/>
</dbReference>
<dbReference type="GO" id="GO:0006421">
    <property type="term" value="P:asparaginyl-tRNA aminoacylation"/>
    <property type="evidence" value="ECO:0007669"/>
    <property type="project" value="InterPro"/>
</dbReference>
<dbReference type="NCBIfam" id="NF003037">
    <property type="entry name" value="PRK03932.1"/>
    <property type="match status" value="1"/>
</dbReference>
<evidence type="ECO:0000313" key="9">
    <source>
        <dbReference type="EMBL" id="KIJ38891.1"/>
    </source>
</evidence>